<name>A0ABW6A1R8_9BACT</name>
<evidence type="ECO:0000313" key="5">
    <source>
        <dbReference type="EMBL" id="MFD2919244.1"/>
    </source>
</evidence>
<dbReference type="SUPFAM" id="SSF46894">
    <property type="entry name" value="C-terminal effector domain of the bipartite response regulators"/>
    <property type="match status" value="1"/>
</dbReference>
<dbReference type="Proteomes" id="UP001597511">
    <property type="component" value="Unassembled WGS sequence"/>
</dbReference>
<evidence type="ECO:0000313" key="6">
    <source>
        <dbReference type="Proteomes" id="UP001597511"/>
    </source>
</evidence>
<gene>
    <name evidence="5" type="ORF">ACFS6H_05920</name>
</gene>
<dbReference type="InterPro" id="IPR001867">
    <property type="entry name" value="OmpR/PhoB-type_DNA-bd"/>
</dbReference>
<keyword evidence="1 2" id="KW-0238">DNA-binding</keyword>
<evidence type="ECO:0000256" key="2">
    <source>
        <dbReference type="PROSITE-ProRule" id="PRU01091"/>
    </source>
</evidence>
<evidence type="ECO:0000256" key="3">
    <source>
        <dbReference type="SAM" id="Phobius"/>
    </source>
</evidence>
<keyword evidence="6" id="KW-1185">Reference proteome</keyword>
<evidence type="ECO:0000256" key="1">
    <source>
        <dbReference type="ARBA" id="ARBA00023125"/>
    </source>
</evidence>
<dbReference type="SMART" id="SM00862">
    <property type="entry name" value="Trans_reg_C"/>
    <property type="match status" value="1"/>
</dbReference>
<feature type="DNA-binding region" description="OmpR/PhoB-type" evidence="2">
    <location>
        <begin position="3"/>
        <end position="102"/>
    </location>
</feature>
<keyword evidence="3" id="KW-0812">Transmembrane</keyword>
<dbReference type="EMBL" id="JBHUOZ010000001">
    <property type="protein sequence ID" value="MFD2919244.1"/>
    <property type="molecule type" value="Genomic_DNA"/>
</dbReference>
<organism evidence="5 6">
    <name type="scientific">Terrimonas rubra</name>
    <dbReference type="NCBI Taxonomy" id="1035890"/>
    <lineage>
        <taxon>Bacteria</taxon>
        <taxon>Pseudomonadati</taxon>
        <taxon>Bacteroidota</taxon>
        <taxon>Chitinophagia</taxon>
        <taxon>Chitinophagales</taxon>
        <taxon>Chitinophagaceae</taxon>
        <taxon>Terrimonas</taxon>
    </lineage>
</organism>
<dbReference type="RefSeq" id="WP_386096242.1">
    <property type="nucleotide sequence ID" value="NZ_JBHUOZ010000001.1"/>
</dbReference>
<reference evidence="6" key="1">
    <citation type="journal article" date="2019" name="Int. J. Syst. Evol. Microbiol.">
        <title>The Global Catalogue of Microorganisms (GCM) 10K type strain sequencing project: providing services to taxonomists for standard genome sequencing and annotation.</title>
        <authorList>
            <consortium name="The Broad Institute Genomics Platform"/>
            <consortium name="The Broad Institute Genome Sequencing Center for Infectious Disease"/>
            <person name="Wu L."/>
            <person name="Ma J."/>
        </authorList>
    </citation>
    <scope>NUCLEOTIDE SEQUENCE [LARGE SCALE GENOMIC DNA]</scope>
    <source>
        <strain evidence="6">KCTC 23299</strain>
    </source>
</reference>
<feature type="transmembrane region" description="Helical" evidence="3">
    <location>
        <begin position="124"/>
        <end position="142"/>
    </location>
</feature>
<dbReference type="InterPro" id="IPR036388">
    <property type="entry name" value="WH-like_DNA-bd_sf"/>
</dbReference>
<evidence type="ECO:0000259" key="4">
    <source>
        <dbReference type="PROSITE" id="PS51755"/>
    </source>
</evidence>
<keyword evidence="3" id="KW-1133">Transmembrane helix</keyword>
<sequence length="180" mass="20131">MPDSVFIINNRFEVNSGKGEVLDTVTNQRNHLEPRLMKLLCLLVEQRGKVVARELIIRDIWNDYPGAGDGLNQAVSFLRKELADNNKEIIKTLPKAGYQFNGLISGVAESPVSATSNKRDISKWLSISAIALVMVFITWYFATGKATNGNPLTGEQVKMDKDQARWDSIHQAKTLQSQNK</sequence>
<proteinExistence type="predicted"/>
<keyword evidence="3" id="KW-0472">Membrane</keyword>
<dbReference type="Pfam" id="PF00486">
    <property type="entry name" value="Trans_reg_C"/>
    <property type="match status" value="1"/>
</dbReference>
<dbReference type="PROSITE" id="PS51755">
    <property type="entry name" value="OMPR_PHOB"/>
    <property type="match status" value="1"/>
</dbReference>
<accession>A0ABW6A1R8</accession>
<feature type="domain" description="OmpR/PhoB-type" evidence="4">
    <location>
        <begin position="3"/>
        <end position="102"/>
    </location>
</feature>
<comment type="caution">
    <text evidence="5">The sequence shown here is derived from an EMBL/GenBank/DDBJ whole genome shotgun (WGS) entry which is preliminary data.</text>
</comment>
<dbReference type="Gene3D" id="1.10.10.10">
    <property type="entry name" value="Winged helix-like DNA-binding domain superfamily/Winged helix DNA-binding domain"/>
    <property type="match status" value="1"/>
</dbReference>
<dbReference type="CDD" id="cd00383">
    <property type="entry name" value="trans_reg_C"/>
    <property type="match status" value="1"/>
</dbReference>
<dbReference type="InterPro" id="IPR016032">
    <property type="entry name" value="Sig_transdc_resp-reg_C-effctor"/>
</dbReference>
<protein>
    <submittedName>
        <fullName evidence="5">Transcriptional regulator</fullName>
    </submittedName>
</protein>